<evidence type="ECO:0000313" key="4">
    <source>
        <dbReference type="Proteomes" id="UP000294562"/>
    </source>
</evidence>
<proteinExistence type="predicted"/>
<dbReference type="Proteomes" id="UP000294562">
    <property type="component" value="Unassembled WGS sequence"/>
</dbReference>
<gene>
    <name evidence="3" type="ORF">E2L05_00150</name>
</gene>
<dbReference type="RefSeq" id="WP_133340870.1">
    <property type="nucleotide sequence ID" value="NZ_SMZO01000001.1"/>
</dbReference>
<feature type="transmembrane region" description="Helical" evidence="2">
    <location>
        <begin position="94"/>
        <end position="113"/>
    </location>
</feature>
<dbReference type="EMBL" id="SMZO01000001">
    <property type="protein sequence ID" value="TDL91366.1"/>
    <property type="molecule type" value="Genomic_DNA"/>
</dbReference>
<dbReference type="AlphaFoldDB" id="A0A4R6B5K4"/>
<name>A0A4R6B5K4_9RHOB</name>
<dbReference type="OrthoDB" id="7865982at2"/>
<keyword evidence="4" id="KW-1185">Reference proteome</keyword>
<comment type="caution">
    <text evidence="3">The sequence shown here is derived from an EMBL/GenBank/DDBJ whole genome shotgun (WGS) entry which is preliminary data.</text>
</comment>
<evidence type="ECO:0000313" key="3">
    <source>
        <dbReference type="EMBL" id="TDL91366.1"/>
    </source>
</evidence>
<organism evidence="3 4">
    <name type="scientific">Meridianimarinicoccus aquatilis</name>
    <dbReference type="NCBI Taxonomy" id="2552766"/>
    <lineage>
        <taxon>Bacteria</taxon>
        <taxon>Pseudomonadati</taxon>
        <taxon>Pseudomonadota</taxon>
        <taxon>Alphaproteobacteria</taxon>
        <taxon>Rhodobacterales</taxon>
        <taxon>Paracoccaceae</taxon>
        <taxon>Meridianimarinicoccus</taxon>
    </lineage>
</organism>
<keyword evidence="2" id="KW-0812">Transmembrane</keyword>
<evidence type="ECO:0000256" key="2">
    <source>
        <dbReference type="SAM" id="Phobius"/>
    </source>
</evidence>
<evidence type="ECO:0000256" key="1">
    <source>
        <dbReference type="SAM" id="Coils"/>
    </source>
</evidence>
<accession>A0A4R6B5K4</accession>
<keyword evidence="2" id="KW-1133">Transmembrane helix</keyword>
<protein>
    <submittedName>
        <fullName evidence="3">Uncharacterized protein</fullName>
    </submittedName>
</protein>
<keyword evidence="1" id="KW-0175">Coiled coil</keyword>
<keyword evidence="2" id="KW-0472">Membrane</keyword>
<feature type="coiled-coil region" evidence="1">
    <location>
        <begin position="2"/>
        <end position="83"/>
    </location>
</feature>
<feature type="transmembrane region" description="Helical" evidence="2">
    <location>
        <begin position="119"/>
        <end position="137"/>
    </location>
</feature>
<reference evidence="3 4" key="1">
    <citation type="submission" date="2019-03" db="EMBL/GenBank/DDBJ databases">
        <title>Rhodobacteraceae bacterium SM1902, a new member of the family Rhodobacteraceae isolated from Yantai.</title>
        <authorList>
            <person name="Sun Y."/>
        </authorList>
    </citation>
    <scope>NUCLEOTIDE SEQUENCE [LARGE SCALE GENOMIC DNA]</scope>
    <source>
        <strain evidence="3 4">SM1902</strain>
    </source>
</reference>
<sequence length="164" mass="17922">MTRELDARIEELRARRNDTIRKTEAELAEMQAELERQMTAFRKEVAAEANRIGGVMQVTGRRVVAAEKRQAKLEADLATLGKESGRLLLRNKRLGMGILLGSVLLSGTFISLALRGGTALAPVITSALTGSTMIGCLDHDAIRYRRARPAAVERGGLMNAIHEL</sequence>